<dbReference type="InterPro" id="IPR029018">
    <property type="entry name" value="Hex-like_dom2"/>
</dbReference>
<evidence type="ECO:0000259" key="12">
    <source>
        <dbReference type="Pfam" id="PF07488"/>
    </source>
</evidence>
<dbReference type="GO" id="GO:0046559">
    <property type="term" value="F:alpha-glucuronidase activity"/>
    <property type="evidence" value="ECO:0007669"/>
    <property type="project" value="UniProtKB-EC"/>
</dbReference>
<dbReference type="EMBL" id="JAULSV010000003">
    <property type="protein sequence ID" value="KAK0648246.1"/>
    <property type="molecule type" value="Genomic_DNA"/>
</dbReference>
<dbReference type="CDD" id="cd02795">
    <property type="entry name" value="CBM6-CBM35-CBM36_like"/>
    <property type="match status" value="1"/>
</dbReference>
<dbReference type="GO" id="GO:0045493">
    <property type="term" value="P:xylan catabolic process"/>
    <property type="evidence" value="ECO:0007669"/>
    <property type="project" value="UniProtKB-KW"/>
</dbReference>
<evidence type="ECO:0000259" key="10">
    <source>
        <dbReference type="Pfam" id="PF03648"/>
    </source>
</evidence>
<dbReference type="Proteomes" id="UP001174936">
    <property type="component" value="Unassembled WGS sequence"/>
</dbReference>
<dbReference type="Pfam" id="PF07477">
    <property type="entry name" value="Glyco_hydro_67C"/>
    <property type="match status" value="1"/>
</dbReference>
<dbReference type="Gene3D" id="3.30.379.10">
    <property type="entry name" value="Chitobiase/beta-hexosaminidase domain 2-like"/>
    <property type="match status" value="1"/>
</dbReference>
<comment type="similarity">
    <text evidence="1 9">Belongs to the glycosyl hydrolase 67 family.</text>
</comment>
<keyword evidence="3 9" id="KW-0858">Xylan degradation</keyword>
<evidence type="ECO:0000256" key="2">
    <source>
        <dbReference type="ARBA" id="ARBA00012271"/>
    </source>
</evidence>
<evidence type="ECO:0000256" key="9">
    <source>
        <dbReference type="RuleBase" id="RU361198"/>
    </source>
</evidence>
<keyword evidence="4 9" id="KW-0378">Hydrolase</keyword>
<evidence type="ECO:0000256" key="6">
    <source>
        <dbReference type="ARBA" id="ARBA00023295"/>
    </source>
</evidence>
<comment type="subcellular location">
    <subcellularLocation>
        <location evidence="9">Secreted</location>
    </subcellularLocation>
</comment>
<keyword evidence="7 9" id="KW-0624">Polysaccharide degradation</keyword>
<proteinExistence type="inferred from homology"/>
<dbReference type="InterPro" id="IPR011100">
    <property type="entry name" value="Glyco_hydro_67_cat"/>
</dbReference>
<keyword evidence="6 9" id="KW-0326">Glycosidase</keyword>
<dbReference type="PANTHER" id="PTHR39207:SF1">
    <property type="entry name" value="ALPHA-GLUCURONIDASE A"/>
    <property type="match status" value="1"/>
</dbReference>
<evidence type="ECO:0000256" key="3">
    <source>
        <dbReference type="ARBA" id="ARBA00022651"/>
    </source>
</evidence>
<evidence type="ECO:0000259" key="11">
    <source>
        <dbReference type="Pfam" id="PF07477"/>
    </source>
</evidence>
<reference evidence="13" key="1">
    <citation type="submission" date="2023-06" db="EMBL/GenBank/DDBJ databases">
        <title>Genome-scale phylogeny and comparative genomics of the fungal order Sordariales.</title>
        <authorList>
            <consortium name="Lawrence Berkeley National Laboratory"/>
            <person name="Hensen N."/>
            <person name="Bonometti L."/>
            <person name="Westerberg I."/>
            <person name="Brannstrom I.O."/>
            <person name="Guillou S."/>
            <person name="Cros-Aarteil S."/>
            <person name="Calhoun S."/>
            <person name="Haridas S."/>
            <person name="Kuo A."/>
            <person name="Mondo S."/>
            <person name="Pangilinan J."/>
            <person name="Riley R."/>
            <person name="Labutti K."/>
            <person name="Andreopoulos B."/>
            <person name="Lipzen A."/>
            <person name="Chen C."/>
            <person name="Yanf M."/>
            <person name="Daum C."/>
            <person name="Ng V."/>
            <person name="Clum A."/>
            <person name="Steindorff A."/>
            <person name="Ohm R."/>
            <person name="Martin F."/>
            <person name="Silar P."/>
            <person name="Natvig D."/>
            <person name="Lalanne C."/>
            <person name="Gautier V."/>
            <person name="Ament-Velasquez S.L."/>
            <person name="Kruys A."/>
            <person name="Hutchinson M.I."/>
            <person name="Powell A.J."/>
            <person name="Barry K."/>
            <person name="Miller A.N."/>
            <person name="Grigoriev I.V."/>
            <person name="Debuchy R."/>
            <person name="Gladieux P."/>
            <person name="Thoren M.H."/>
            <person name="Johannesson H."/>
        </authorList>
    </citation>
    <scope>NUCLEOTIDE SEQUENCE</scope>
    <source>
        <strain evidence="13">SMH2532-1</strain>
    </source>
</reference>
<dbReference type="AlphaFoldDB" id="A0AA40CR15"/>
<name>A0AA40CR15_9PEZI</name>
<keyword evidence="14" id="KW-1185">Reference proteome</keyword>
<dbReference type="SUPFAM" id="SSF55545">
    <property type="entry name" value="beta-N-acetylhexosaminidase-like domain"/>
    <property type="match status" value="1"/>
</dbReference>
<dbReference type="GO" id="GO:0005576">
    <property type="term" value="C:extracellular region"/>
    <property type="evidence" value="ECO:0007669"/>
    <property type="project" value="UniProtKB-SubCell"/>
</dbReference>
<organism evidence="13 14">
    <name type="scientific">Cercophora newfieldiana</name>
    <dbReference type="NCBI Taxonomy" id="92897"/>
    <lineage>
        <taxon>Eukaryota</taxon>
        <taxon>Fungi</taxon>
        <taxon>Dikarya</taxon>
        <taxon>Ascomycota</taxon>
        <taxon>Pezizomycotina</taxon>
        <taxon>Sordariomycetes</taxon>
        <taxon>Sordariomycetidae</taxon>
        <taxon>Sordariales</taxon>
        <taxon>Lasiosphaeriaceae</taxon>
        <taxon>Cercophora</taxon>
    </lineage>
</organism>
<evidence type="ECO:0000256" key="1">
    <source>
        <dbReference type="ARBA" id="ARBA00008833"/>
    </source>
</evidence>
<dbReference type="PANTHER" id="PTHR39207">
    <property type="entry name" value="ALPHA-GLUCURONIDASE A"/>
    <property type="match status" value="1"/>
</dbReference>
<dbReference type="InterPro" id="IPR017853">
    <property type="entry name" value="GH"/>
</dbReference>
<dbReference type="EC" id="3.2.1.139" evidence="2 9"/>
<dbReference type="Pfam" id="PF07488">
    <property type="entry name" value="Glyco_hydro_67M"/>
    <property type="match status" value="1"/>
</dbReference>
<dbReference type="Gene3D" id="3.90.1330.10">
    <property type="entry name" value="Alpha-glucuronidase, C-terminal domain"/>
    <property type="match status" value="1"/>
</dbReference>
<accession>A0AA40CR15</accession>
<feature type="domain" description="Glycosyl hydrolase family 67 C-terminal" evidence="11">
    <location>
        <begin position="618"/>
        <end position="840"/>
    </location>
</feature>
<dbReference type="Pfam" id="PF03648">
    <property type="entry name" value="Glyco_hydro_67N"/>
    <property type="match status" value="1"/>
</dbReference>
<dbReference type="InterPro" id="IPR011099">
    <property type="entry name" value="Glyco_hydro_67_C"/>
</dbReference>
<comment type="caution">
    <text evidence="13">The sequence shown here is derived from an EMBL/GenBank/DDBJ whole genome shotgun (WGS) entry which is preliminary data.</text>
</comment>
<evidence type="ECO:0000313" key="14">
    <source>
        <dbReference type="Proteomes" id="UP001174936"/>
    </source>
</evidence>
<sequence length="988" mass="107944">MLRRCRQPLAWVLGQCGLGRPPRANNVADEIRFESGTGSEHAGMHGAAILWPKPLDRAWCGFAHGREKFGSAHTNALMANAALPSRVTLPRQEGTESEKRLEKRLPLDPPGPYSTLASILKGRSGRANIVTRSVRQPMSTMKGLLLLAIAGLAVAEDGLNAWLRYSPVANAQALRGRLPTGLVALNTTQGSPVNTAAKELTQGLNGLFGVRLSAAKGDGKGGDRPRNAVTVGTVAQFVNANPTVRIALPELIEDGFHINVSGGNVRILGQNERGALYGAFHYLSLVAQGNVSDFSLASNPEAPVRWVNQWDNTQDGGTHGSVERGYGGKSVFFWEGRIREDLTRAGQYARLLASIGINAVVVNNVNANATLLAPELMDGLARIANVFRPYGIQLGFSLNFAAPQMYGNLSTFDPLDKSVIEFWQNVTDNLYARIPDMAGYLVKASSEGQPGPLTYNRTLADGANLFARALQKHNGICVFRAFVYDHRNLNQTLDWKADRANAAVNFFEGLDDKFEPNVLVQIKYGPIDFQVREPVSPLFSHLRKTGAAIELQVTQEYLGQQAHVVYLAPMWKEILDFDLRVDAKPSRVADIVTGKRFNTTLSGYAGVVNVGMNTTWLGSHLAMSNLYAYGKLAWSASADPAAILSEWTKLTFSSDPDVLRVIADISLASWPAYENYSGNLGIQTLCDILLGHYGPNPGSQDGNPWGQWTRADADTIGMDRTVKNGTGNAGQYPPEVAALYENIDTTPDNLLLWFHHVPYTHVLKSGKTVIQHFYDAHYNGSAVAQTFPKLWESLKGKIDPERYEHVLYRLVYQAGHSLVWRDSVNNFYFNKSGIADAQGRVGNYKYRIEAESMKLEGYQVYDVRPFEAASGAKAIVTTSNSTQGIASTVVGVESGKYDLAVNYYDQAIGNSTWELFLDEKLVGKWKGDQEYILGKAASPYIDGQTATRVTFKGVRVDKGAVLKVVGTPDGLEPAPLDYLSILPEGVVD</sequence>
<dbReference type="Gene3D" id="3.20.20.80">
    <property type="entry name" value="Glycosidases"/>
    <property type="match status" value="1"/>
</dbReference>
<evidence type="ECO:0000256" key="4">
    <source>
        <dbReference type="ARBA" id="ARBA00022801"/>
    </source>
</evidence>
<feature type="domain" description="Alpha glucuronidase N-terminal" evidence="10">
    <location>
        <begin position="161"/>
        <end position="282"/>
    </location>
</feature>
<feature type="domain" description="Glycosyl hydrolase family 67 catalytic" evidence="12">
    <location>
        <begin position="290"/>
        <end position="616"/>
    </location>
</feature>
<evidence type="ECO:0000256" key="8">
    <source>
        <dbReference type="ARBA" id="ARBA00048838"/>
    </source>
</evidence>
<dbReference type="InterPro" id="IPR005154">
    <property type="entry name" value="Glyco_hydro_67_aGlcAse_N"/>
</dbReference>
<gene>
    <name evidence="9" type="primary">aguA</name>
    <name evidence="13" type="ORF">B0T16DRAFT_506421</name>
</gene>
<dbReference type="InterPro" id="IPR037054">
    <property type="entry name" value="A-glucoronidase_C_sf"/>
</dbReference>
<comment type="function">
    <text evidence="9">Alpha-glucuronidase involved in the hydrolysis of xylan, a major structural heterogeneous polysaccharide found in plant biomass representing the second most abundant polysaccharide in the biosphere, after cellulose. Releases 4-O-methylglucuronic acid from xylan.</text>
</comment>
<evidence type="ECO:0000256" key="5">
    <source>
        <dbReference type="ARBA" id="ARBA00023277"/>
    </source>
</evidence>
<evidence type="ECO:0000256" key="7">
    <source>
        <dbReference type="ARBA" id="ARBA00023326"/>
    </source>
</evidence>
<dbReference type="SUPFAM" id="SSF51445">
    <property type="entry name" value="(Trans)glycosidases"/>
    <property type="match status" value="1"/>
</dbReference>
<evidence type="ECO:0000313" key="13">
    <source>
        <dbReference type="EMBL" id="KAK0648246.1"/>
    </source>
</evidence>
<keyword evidence="5 9" id="KW-0119">Carbohydrate metabolism</keyword>
<comment type="catalytic activity">
    <reaction evidence="8 9">
        <text>an alpha-D-glucuronoside + H2O = D-glucuronate + an alcohol</text>
        <dbReference type="Rhea" id="RHEA:20005"/>
        <dbReference type="ChEBI" id="CHEBI:15377"/>
        <dbReference type="ChEBI" id="CHEBI:30879"/>
        <dbReference type="ChEBI" id="CHEBI:58720"/>
        <dbReference type="ChEBI" id="CHEBI:58899"/>
        <dbReference type="EC" id="3.2.1.139"/>
    </reaction>
</comment>
<protein>
    <recommendedName>
        <fullName evidence="2 9">Alpha-glucuronidase</fullName>
        <ecNumber evidence="2 9">3.2.1.139</ecNumber>
    </recommendedName>
</protein>